<dbReference type="Proteomes" id="UP001357485">
    <property type="component" value="Unassembled WGS sequence"/>
</dbReference>
<reference evidence="2 3" key="1">
    <citation type="submission" date="2023-08" db="EMBL/GenBank/DDBJ databases">
        <title>Black Yeasts Isolated from many extreme environments.</title>
        <authorList>
            <person name="Coleine C."/>
            <person name="Stajich J.E."/>
            <person name="Selbmann L."/>
        </authorList>
    </citation>
    <scope>NUCLEOTIDE SEQUENCE [LARGE SCALE GENOMIC DNA]</scope>
    <source>
        <strain evidence="2 3">CCFEE 536</strain>
    </source>
</reference>
<name>A0ABR0J6J7_9PEZI</name>
<feature type="region of interest" description="Disordered" evidence="1">
    <location>
        <begin position="50"/>
        <end position="84"/>
    </location>
</feature>
<feature type="non-terminal residue" evidence="2">
    <location>
        <position position="1"/>
    </location>
</feature>
<proteinExistence type="predicted"/>
<evidence type="ECO:0000313" key="3">
    <source>
        <dbReference type="Proteomes" id="UP001357485"/>
    </source>
</evidence>
<sequence>EKNRSRPVRLVAPWNGDQTLRQSCLDGSEEWMIWGMKTRTMQKTKRVALHSAKQNSKNTQLRPSPQMEEEPWAMFSRFHNGSRC</sequence>
<evidence type="ECO:0000256" key="1">
    <source>
        <dbReference type="SAM" id="MobiDB-lite"/>
    </source>
</evidence>
<dbReference type="EMBL" id="JAVRRA010027671">
    <property type="protein sequence ID" value="KAK5056499.1"/>
    <property type="molecule type" value="Genomic_DNA"/>
</dbReference>
<evidence type="ECO:0000313" key="2">
    <source>
        <dbReference type="EMBL" id="KAK5056499.1"/>
    </source>
</evidence>
<gene>
    <name evidence="2" type="ORF">LTR16_010587</name>
</gene>
<organism evidence="2 3">
    <name type="scientific">Cryomyces antarcticus</name>
    <dbReference type="NCBI Taxonomy" id="329879"/>
    <lineage>
        <taxon>Eukaryota</taxon>
        <taxon>Fungi</taxon>
        <taxon>Dikarya</taxon>
        <taxon>Ascomycota</taxon>
        <taxon>Pezizomycotina</taxon>
        <taxon>Dothideomycetes</taxon>
        <taxon>Dothideomycetes incertae sedis</taxon>
        <taxon>Cryomyces</taxon>
    </lineage>
</organism>
<feature type="non-terminal residue" evidence="2">
    <location>
        <position position="84"/>
    </location>
</feature>
<accession>A0ABR0J6J7</accession>
<protein>
    <submittedName>
        <fullName evidence="2">Uncharacterized protein</fullName>
    </submittedName>
</protein>
<keyword evidence="3" id="KW-1185">Reference proteome</keyword>
<feature type="compositionally biased region" description="Polar residues" evidence="1">
    <location>
        <begin position="52"/>
        <end position="63"/>
    </location>
</feature>
<comment type="caution">
    <text evidence="2">The sequence shown here is derived from an EMBL/GenBank/DDBJ whole genome shotgun (WGS) entry which is preliminary data.</text>
</comment>